<keyword evidence="3" id="KW-1185">Reference proteome</keyword>
<keyword evidence="2" id="KW-0378">Hydrolase</keyword>
<dbReference type="Gene3D" id="2.30.42.10">
    <property type="match status" value="1"/>
</dbReference>
<comment type="caution">
    <text evidence="2">The sequence shown here is derived from an EMBL/GenBank/DDBJ whole genome shotgun (WGS) entry which is preliminary data.</text>
</comment>
<dbReference type="CDD" id="cd05483">
    <property type="entry name" value="retropepsin_like_bacteria"/>
    <property type="match status" value="1"/>
</dbReference>
<name>A0A9X3YM22_9GAMM</name>
<dbReference type="Gene3D" id="2.50.20.10">
    <property type="entry name" value="Lipoprotein localisation LolA/LolB/LppX"/>
    <property type="match status" value="1"/>
</dbReference>
<dbReference type="GO" id="GO:0008233">
    <property type="term" value="F:peptidase activity"/>
    <property type="evidence" value="ECO:0007669"/>
    <property type="project" value="UniProtKB-KW"/>
</dbReference>
<evidence type="ECO:0000256" key="1">
    <source>
        <dbReference type="SAM" id="MobiDB-lite"/>
    </source>
</evidence>
<dbReference type="EMBL" id="JAOVZO020000018">
    <property type="protein sequence ID" value="MDC8014162.1"/>
    <property type="molecule type" value="Genomic_DNA"/>
</dbReference>
<dbReference type="SUPFAM" id="SSF50630">
    <property type="entry name" value="Acid proteases"/>
    <property type="match status" value="1"/>
</dbReference>
<dbReference type="Pfam" id="PF13650">
    <property type="entry name" value="Asp_protease_2"/>
    <property type="match status" value="1"/>
</dbReference>
<protein>
    <submittedName>
        <fullName evidence="2">Aspartyl protease family protein</fullName>
    </submittedName>
</protein>
<dbReference type="GO" id="GO:0006508">
    <property type="term" value="P:proteolysis"/>
    <property type="evidence" value="ECO:0007669"/>
    <property type="project" value="UniProtKB-KW"/>
</dbReference>
<sequence>MKGAEGYDGEHGWALDPGGEVAVQDTPEAKQRNASEAWLTRRGYYRADALGAALGPVEDVTDDGRHFRTVAVTPPGGVALTLWFDADSRLMVRSVMRSGQDTIVTRYEDWRDVDGAKLPFRTISDRGDERSRTTVQLQSAKIDAPIDGAAFAVPKMSRDTARIAGGATTLDFDLVNNHIYVDGEIDGKPVRLLVDTGGLNIVLPSAAAKLGLASEGKLAARGVGERQVDLAFAQARELKLGALTVDAPTFYVIDLGPFPQVEGVPVDGIVGYEVFRRFGVRIDYAAGKLTLTEPARFKAPEGATELAFTLSDRIPIIEGKADGKPVRLTVDTGSRASLSFHSPYAKQHDLVRRLDAAPEAVGGWGVGGPSYTRPARLGKLQLGNLAIDDVAADLFTGDKGAFASPDAGANLGGGTLRRFTVSFDYERKRMYLEPNARYGEPEAFDRSGLWLLADGDALKIAAVARGSAAERAGIKADRRIARIAGEAVGARTLAAWREYLRATPAGTTVPLAFADGGEVPLVLADRIPAHAKR</sequence>
<proteinExistence type="predicted"/>
<accession>A0A9X3YM22</accession>
<dbReference type="AlphaFoldDB" id="A0A9X3YM22"/>
<keyword evidence="2" id="KW-0645">Protease</keyword>
<dbReference type="InterPro" id="IPR034122">
    <property type="entry name" value="Retropepsin-like_bacterial"/>
</dbReference>
<dbReference type="InterPro" id="IPR021109">
    <property type="entry name" value="Peptidase_aspartic_dom_sf"/>
</dbReference>
<feature type="region of interest" description="Disordered" evidence="1">
    <location>
        <begin position="1"/>
        <end position="20"/>
    </location>
</feature>
<evidence type="ECO:0000313" key="3">
    <source>
        <dbReference type="Proteomes" id="UP001139971"/>
    </source>
</evidence>
<organism evidence="2 3">
    <name type="scientific">Tahibacter soli</name>
    <dbReference type="NCBI Taxonomy" id="2983605"/>
    <lineage>
        <taxon>Bacteria</taxon>
        <taxon>Pseudomonadati</taxon>
        <taxon>Pseudomonadota</taxon>
        <taxon>Gammaproteobacteria</taxon>
        <taxon>Lysobacterales</taxon>
        <taxon>Rhodanobacteraceae</taxon>
        <taxon>Tahibacter</taxon>
    </lineage>
</organism>
<gene>
    <name evidence="2" type="ORF">OD750_016575</name>
</gene>
<dbReference type="Gene3D" id="2.40.70.10">
    <property type="entry name" value="Acid Proteases"/>
    <property type="match status" value="2"/>
</dbReference>
<dbReference type="RefSeq" id="WP_263541801.1">
    <property type="nucleotide sequence ID" value="NZ_JAOVZO020000018.1"/>
</dbReference>
<dbReference type="SUPFAM" id="SSF50156">
    <property type="entry name" value="PDZ domain-like"/>
    <property type="match status" value="1"/>
</dbReference>
<dbReference type="InterPro" id="IPR036034">
    <property type="entry name" value="PDZ_sf"/>
</dbReference>
<reference evidence="2" key="1">
    <citation type="submission" date="2023-02" db="EMBL/GenBank/DDBJ databases">
        <title>Tahibacter soli sp. nov. isolated from soil.</title>
        <authorList>
            <person name="Baek J.H."/>
            <person name="Lee J.K."/>
            <person name="Choi D.G."/>
            <person name="Jeon C.O."/>
        </authorList>
    </citation>
    <scope>NUCLEOTIDE SEQUENCE</scope>
    <source>
        <strain evidence="2">BL</strain>
    </source>
</reference>
<evidence type="ECO:0000313" key="2">
    <source>
        <dbReference type="EMBL" id="MDC8014162.1"/>
    </source>
</evidence>
<dbReference type="Proteomes" id="UP001139971">
    <property type="component" value="Unassembled WGS sequence"/>
</dbReference>